<evidence type="ECO:0000313" key="2">
    <source>
        <dbReference type="EMBL" id="MDA0139409.1"/>
    </source>
</evidence>
<sequence length="114" mass="11866">MQRRITRTALLILALAAGVAGSSAAHPVKDRSCGLIRDADRIQIGVVVQRGPVKCALAKKVIRAYARSSAPCEGSACVRSHHGFTCASANAADFPRLFSCGKGRAQVAAMSTAD</sequence>
<accession>A0ABT4RLH1</accession>
<evidence type="ECO:0000313" key="3">
    <source>
        <dbReference type="Proteomes" id="UP001147700"/>
    </source>
</evidence>
<comment type="caution">
    <text evidence="2">The sequence shown here is derived from an EMBL/GenBank/DDBJ whole genome shotgun (WGS) entry which is preliminary data.</text>
</comment>
<reference evidence="2" key="1">
    <citation type="submission" date="2022-10" db="EMBL/GenBank/DDBJ databases">
        <title>The WGS of Solirubrobacter sp. CPCC 204708.</title>
        <authorList>
            <person name="Jiang Z."/>
        </authorList>
    </citation>
    <scope>NUCLEOTIDE SEQUENCE</scope>
    <source>
        <strain evidence="2">CPCC 204708</strain>
    </source>
</reference>
<dbReference type="RefSeq" id="WP_202958036.1">
    <property type="nucleotide sequence ID" value="NZ_JAPCID010000025.1"/>
</dbReference>
<organism evidence="2 3">
    <name type="scientific">Solirubrobacter deserti</name>
    <dbReference type="NCBI Taxonomy" id="2282478"/>
    <lineage>
        <taxon>Bacteria</taxon>
        <taxon>Bacillati</taxon>
        <taxon>Actinomycetota</taxon>
        <taxon>Thermoleophilia</taxon>
        <taxon>Solirubrobacterales</taxon>
        <taxon>Solirubrobacteraceae</taxon>
        <taxon>Solirubrobacter</taxon>
    </lineage>
</organism>
<keyword evidence="3" id="KW-1185">Reference proteome</keyword>
<dbReference type="EMBL" id="JAPCID010000025">
    <property type="protein sequence ID" value="MDA0139409.1"/>
    <property type="molecule type" value="Genomic_DNA"/>
</dbReference>
<keyword evidence="1" id="KW-0732">Signal</keyword>
<feature type="chain" id="PRO_5046664346" evidence="1">
    <location>
        <begin position="26"/>
        <end position="114"/>
    </location>
</feature>
<dbReference type="Proteomes" id="UP001147700">
    <property type="component" value="Unassembled WGS sequence"/>
</dbReference>
<proteinExistence type="predicted"/>
<evidence type="ECO:0000256" key="1">
    <source>
        <dbReference type="SAM" id="SignalP"/>
    </source>
</evidence>
<feature type="signal peptide" evidence="1">
    <location>
        <begin position="1"/>
        <end position="25"/>
    </location>
</feature>
<protein>
    <submittedName>
        <fullName evidence="2">Uncharacterized protein</fullName>
    </submittedName>
</protein>
<gene>
    <name evidence="2" type="ORF">OJ962_18040</name>
</gene>
<name>A0ABT4RLH1_9ACTN</name>